<dbReference type="AlphaFoldDB" id="A0A4Y4B3P1"/>
<keyword evidence="3" id="KW-1185">Reference proteome</keyword>
<feature type="transmembrane region" description="Helical" evidence="1">
    <location>
        <begin position="74"/>
        <end position="94"/>
    </location>
</feature>
<accession>A0A4Y4B3P1</accession>
<keyword evidence="1" id="KW-0472">Membrane</keyword>
<sequence length="129" mass="14371">METIATNIELLYKKAKDYAEINIELAKLNAVDKTADVISSILARLVVIMIVAIFVLFFSIALSLYLGELLGQDYLGFLIVSGIYLLAAIILNYYRDKIIKEPLTNVVIAKLLKKKSILKHSNPNQDGSL</sequence>
<dbReference type="Pfam" id="PF07332">
    <property type="entry name" value="Phage_holin_3_6"/>
    <property type="match status" value="1"/>
</dbReference>
<protein>
    <recommendedName>
        <fullName evidence="4">Competence protein</fullName>
    </recommendedName>
</protein>
<keyword evidence="1" id="KW-1133">Transmembrane helix</keyword>
<evidence type="ECO:0000313" key="3">
    <source>
        <dbReference type="Proteomes" id="UP000316775"/>
    </source>
</evidence>
<dbReference type="RefSeq" id="WP_073247270.1">
    <property type="nucleotide sequence ID" value="NZ_BJNP01000038.1"/>
</dbReference>
<dbReference type="STRING" id="983.SAMN05443543_11618"/>
<dbReference type="OrthoDB" id="678770at2"/>
<reference evidence="2 3" key="1">
    <citation type="submission" date="2019-06" db="EMBL/GenBank/DDBJ databases">
        <title>Whole genome shotgun sequence of Flavobacterium flevense NBRC 14960.</title>
        <authorList>
            <person name="Hosoyama A."/>
            <person name="Uohara A."/>
            <person name="Ohji S."/>
            <person name="Ichikawa N."/>
        </authorList>
    </citation>
    <scope>NUCLEOTIDE SEQUENCE [LARGE SCALE GENOMIC DNA]</scope>
    <source>
        <strain evidence="2 3">NBRC 14960</strain>
    </source>
</reference>
<keyword evidence="1" id="KW-0812">Transmembrane</keyword>
<dbReference type="EMBL" id="BJNP01000038">
    <property type="protein sequence ID" value="GEC73293.1"/>
    <property type="molecule type" value="Genomic_DNA"/>
</dbReference>
<dbReference type="InterPro" id="IPR009937">
    <property type="entry name" value="Phage_holin_3_6"/>
</dbReference>
<name>A0A4Y4B3P1_9FLAO</name>
<organism evidence="2 3">
    <name type="scientific">Flavobacterium flevense</name>
    <dbReference type="NCBI Taxonomy" id="983"/>
    <lineage>
        <taxon>Bacteria</taxon>
        <taxon>Pseudomonadati</taxon>
        <taxon>Bacteroidota</taxon>
        <taxon>Flavobacteriia</taxon>
        <taxon>Flavobacteriales</taxon>
        <taxon>Flavobacteriaceae</taxon>
        <taxon>Flavobacterium</taxon>
    </lineage>
</organism>
<comment type="caution">
    <text evidence="2">The sequence shown here is derived from an EMBL/GenBank/DDBJ whole genome shotgun (WGS) entry which is preliminary data.</text>
</comment>
<evidence type="ECO:0008006" key="4">
    <source>
        <dbReference type="Google" id="ProtNLM"/>
    </source>
</evidence>
<feature type="transmembrane region" description="Helical" evidence="1">
    <location>
        <begin position="41"/>
        <end position="62"/>
    </location>
</feature>
<dbReference type="Proteomes" id="UP000316775">
    <property type="component" value="Unassembled WGS sequence"/>
</dbReference>
<gene>
    <name evidence="2" type="ORF">FFL01_28320</name>
</gene>
<evidence type="ECO:0000313" key="2">
    <source>
        <dbReference type="EMBL" id="GEC73293.1"/>
    </source>
</evidence>
<evidence type="ECO:0000256" key="1">
    <source>
        <dbReference type="SAM" id="Phobius"/>
    </source>
</evidence>
<proteinExistence type="predicted"/>